<protein>
    <submittedName>
        <fullName evidence="3">Uncharacterized protein</fullName>
    </submittedName>
</protein>
<proteinExistence type="predicted"/>
<dbReference type="RefSeq" id="WP_135340720.1">
    <property type="nucleotide sequence ID" value="NZ_JBHLTX010000054.1"/>
</dbReference>
<sequence length="244" mass="25999">MSSQPDSERLRRLFTDAAYDITPSPVPLAAIEKAGRSRRRRRTAALATTCAVLLAPLAALGIHLATPPSQATVRPAATPPAPRVVRPGERFEIWPGRQLWLTEEGVHWVAPDRSDRPASRASVLPDVRESLVTMHVAQVADRRYLYGYYTGAKDAAGVKVVAKQGPPITGTVVRLAGKPGWGAWFAGRPLPAGPPSTDAKDGKDFEDAVDFARGVTVMNSAGHPVNGLTSAEPLPRGPARRPGG</sequence>
<feature type="transmembrane region" description="Helical" evidence="2">
    <location>
        <begin position="43"/>
        <end position="65"/>
    </location>
</feature>
<evidence type="ECO:0000256" key="2">
    <source>
        <dbReference type="SAM" id="Phobius"/>
    </source>
</evidence>
<comment type="caution">
    <text evidence="3">The sequence shown here is derived from an EMBL/GenBank/DDBJ whole genome shotgun (WGS) entry which is preliminary data.</text>
</comment>
<keyword evidence="2" id="KW-1133">Transmembrane helix</keyword>
<gene>
    <name evidence="3" type="ORF">E4099_21395</name>
</gene>
<dbReference type="EMBL" id="SRID01000228">
    <property type="protein sequence ID" value="TGB00953.1"/>
    <property type="molecule type" value="Genomic_DNA"/>
</dbReference>
<evidence type="ECO:0000313" key="3">
    <source>
        <dbReference type="EMBL" id="TGB00953.1"/>
    </source>
</evidence>
<dbReference type="AlphaFoldDB" id="A0A4Z0GU41"/>
<reference evidence="3 4" key="1">
    <citation type="submission" date="2019-03" db="EMBL/GenBank/DDBJ databases">
        <authorList>
            <person name="Gonzalez-Pimentel J.L."/>
        </authorList>
    </citation>
    <scope>NUCLEOTIDE SEQUENCE [LARGE SCALE GENOMIC DNA]</scope>
    <source>
        <strain evidence="3 4">JCM 31289</strain>
    </source>
</reference>
<organism evidence="3 4">
    <name type="scientific">Streptomyces palmae</name>
    <dbReference type="NCBI Taxonomy" id="1701085"/>
    <lineage>
        <taxon>Bacteria</taxon>
        <taxon>Bacillati</taxon>
        <taxon>Actinomycetota</taxon>
        <taxon>Actinomycetes</taxon>
        <taxon>Kitasatosporales</taxon>
        <taxon>Streptomycetaceae</taxon>
        <taxon>Streptomyces</taxon>
    </lineage>
</organism>
<keyword evidence="4" id="KW-1185">Reference proteome</keyword>
<dbReference type="Proteomes" id="UP000297948">
    <property type="component" value="Unassembled WGS sequence"/>
</dbReference>
<evidence type="ECO:0000313" key="4">
    <source>
        <dbReference type="Proteomes" id="UP000297948"/>
    </source>
</evidence>
<keyword evidence="2" id="KW-0812">Transmembrane</keyword>
<accession>A0A4Z0GU41</accession>
<dbReference type="OrthoDB" id="4335667at2"/>
<name>A0A4Z0GU41_9ACTN</name>
<feature type="region of interest" description="Disordered" evidence="1">
    <location>
        <begin position="222"/>
        <end position="244"/>
    </location>
</feature>
<evidence type="ECO:0000256" key="1">
    <source>
        <dbReference type="SAM" id="MobiDB-lite"/>
    </source>
</evidence>
<keyword evidence="2" id="KW-0472">Membrane</keyword>